<organism evidence="3 4">
    <name type="scientific">Mycena indigotica</name>
    <dbReference type="NCBI Taxonomy" id="2126181"/>
    <lineage>
        <taxon>Eukaryota</taxon>
        <taxon>Fungi</taxon>
        <taxon>Dikarya</taxon>
        <taxon>Basidiomycota</taxon>
        <taxon>Agaricomycotina</taxon>
        <taxon>Agaricomycetes</taxon>
        <taxon>Agaricomycetidae</taxon>
        <taxon>Agaricales</taxon>
        <taxon>Marasmiineae</taxon>
        <taxon>Mycenaceae</taxon>
        <taxon>Mycena</taxon>
    </lineage>
</organism>
<evidence type="ECO:0000313" key="4">
    <source>
        <dbReference type="Proteomes" id="UP000636479"/>
    </source>
</evidence>
<dbReference type="EMBL" id="JACAZF010000006">
    <property type="protein sequence ID" value="KAF7301872.1"/>
    <property type="molecule type" value="Genomic_DNA"/>
</dbReference>
<dbReference type="AlphaFoldDB" id="A0A8H6SP91"/>
<feature type="compositionally biased region" description="Polar residues" evidence="1">
    <location>
        <begin position="366"/>
        <end position="382"/>
    </location>
</feature>
<feature type="compositionally biased region" description="Polar residues" evidence="1">
    <location>
        <begin position="1"/>
        <end position="15"/>
    </location>
</feature>
<feature type="region of interest" description="Disordered" evidence="1">
    <location>
        <begin position="1"/>
        <end position="54"/>
    </location>
</feature>
<keyword evidence="2" id="KW-0472">Membrane</keyword>
<dbReference type="Proteomes" id="UP000636479">
    <property type="component" value="Unassembled WGS sequence"/>
</dbReference>
<feature type="region of interest" description="Disordered" evidence="1">
    <location>
        <begin position="357"/>
        <end position="382"/>
    </location>
</feature>
<keyword evidence="2" id="KW-1133">Transmembrane helix</keyword>
<feature type="transmembrane region" description="Helical" evidence="2">
    <location>
        <begin position="316"/>
        <end position="338"/>
    </location>
</feature>
<accession>A0A8H6SP91</accession>
<dbReference type="OrthoDB" id="2576334at2759"/>
<sequence>MTSVNITVSDQSPTWEYSPEREGASSSGWSSDFSPEPPYDPTHASSNLASGVSSHTTTLSGATARLSFVGTAVSIYGAGTSGAYSTTLDNGPEDAGNPSGSLLATYGALNGSVMHTITLKATQGQSLTLSHAEFAVRSNIASNSISNSTVVAVTAGPNNTFTTNSFFSTTGTGIANFHQDAGYTRIDTNGAGSTLEFSCSKTSALFVYGTSNWDHQTYSVELNPPGASRGARIFNATSKWFVLDNLVYFESGLDPAQTYNIKMTNLIQGSYLDIHSVLMMNLPPLSRDPSSSGSPPPSTSNPSLPSTSKSSNTGQIVGIAVGAVVIVAALLLFGVLCLRRRSRKRAERDAMSMNGMLVTPFDDQSHSQMTPAQSNSLSSTNMMTVNSDNQYAAYRDGYTYSTYSASTRDVPQPPQVPYSDDSSTPRTSGDFDPYSDGRSMRPPQQPFASGTASIGASMIASASSSASASRIAGPLPEKHARMPSDDGASSRRIRQEVDAGRVVPEEEALPPTYDPNWSRH</sequence>
<feature type="region of interest" description="Disordered" evidence="1">
    <location>
        <begin position="404"/>
        <end position="520"/>
    </location>
</feature>
<dbReference type="RefSeq" id="XP_037219872.1">
    <property type="nucleotide sequence ID" value="XM_037364228.1"/>
</dbReference>
<keyword evidence="4" id="KW-1185">Reference proteome</keyword>
<evidence type="ECO:0000313" key="3">
    <source>
        <dbReference type="EMBL" id="KAF7301872.1"/>
    </source>
</evidence>
<feature type="compositionally biased region" description="Low complexity" evidence="1">
    <location>
        <begin position="25"/>
        <end position="34"/>
    </location>
</feature>
<name>A0A8H6SP91_9AGAR</name>
<evidence type="ECO:0008006" key="5">
    <source>
        <dbReference type="Google" id="ProtNLM"/>
    </source>
</evidence>
<evidence type="ECO:0000256" key="2">
    <source>
        <dbReference type="SAM" id="Phobius"/>
    </source>
</evidence>
<feature type="compositionally biased region" description="Low complexity" evidence="1">
    <location>
        <begin position="448"/>
        <end position="473"/>
    </location>
</feature>
<feature type="region of interest" description="Disordered" evidence="1">
    <location>
        <begin position="285"/>
        <end position="311"/>
    </location>
</feature>
<protein>
    <recommendedName>
        <fullName evidence="5">Transmembrane protein</fullName>
    </recommendedName>
</protein>
<feature type="compositionally biased region" description="Low complexity" evidence="1">
    <location>
        <begin position="300"/>
        <end position="311"/>
    </location>
</feature>
<feature type="compositionally biased region" description="Polar residues" evidence="1">
    <location>
        <begin position="43"/>
        <end position="54"/>
    </location>
</feature>
<reference evidence="3" key="1">
    <citation type="submission" date="2020-05" db="EMBL/GenBank/DDBJ databases">
        <title>Mycena genomes resolve the evolution of fungal bioluminescence.</title>
        <authorList>
            <person name="Tsai I.J."/>
        </authorList>
    </citation>
    <scope>NUCLEOTIDE SEQUENCE</scope>
    <source>
        <strain evidence="3">171206Taipei</strain>
    </source>
</reference>
<proteinExistence type="predicted"/>
<evidence type="ECO:0000256" key="1">
    <source>
        <dbReference type="SAM" id="MobiDB-lite"/>
    </source>
</evidence>
<gene>
    <name evidence="3" type="ORF">MIND_00753100</name>
</gene>
<dbReference type="GeneID" id="59346744"/>
<keyword evidence="2" id="KW-0812">Transmembrane</keyword>
<comment type="caution">
    <text evidence="3">The sequence shown here is derived from an EMBL/GenBank/DDBJ whole genome shotgun (WGS) entry which is preliminary data.</text>
</comment>